<name>A0ACB8FM24_9SAUR</name>
<comment type="caution">
    <text evidence="1">The sequence shown here is derived from an EMBL/GenBank/DDBJ whole genome shotgun (WGS) entry which is preliminary data.</text>
</comment>
<proteinExistence type="predicted"/>
<gene>
    <name evidence="1" type="ORF">K3G42_031989</name>
</gene>
<evidence type="ECO:0000313" key="1">
    <source>
        <dbReference type="EMBL" id="KAH8006099.1"/>
    </source>
</evidence>
<dbReference type="EMBL" id="CM037617">
    <property type="protein sequence ID" value="KAH8006099.1"/>
    <property type="molecule type" value="Genomic_DNA"/>
</dbReference>
<organism evidence="1 2">
    <name type="scientific">Sphaerodactylus townsendi</name>
    <dbReference type="NCBI Taxonomy" id="933632"/>
    <lineage>
        <taxon>Eukaryota</taxon>
        <taxon>Metazoa</taxon>
        <taxon>Chordata</taxon>
        <taxon>Craniata</taxon>
        <taxon>Vertebrata</taxon>
        <taxon>Euteleostomi</taxon>
        <taxon>Lepidosauria</taxon>
        <taxon>Squamata</taxon>
        <taxon>Bifurcata</taxon>
        <taxon>Gekkota</taxon>
        <taxon>Sphaerodactylidae</taxon>
        <taxon>Sphaerodactylus</taxon>
    </lineage>
</organism>
<reference evidence="1" key="1">
    <citation type="submission" date="2021-08" db="EMBL/GenBank/DDBJ databases">
        <title>The first chromosome-level gecko genome reveals the dynamic sex chromosomes of Neotropical dwarf geckos (Sphaerodactylidae: Sphaerodactylus).</title>
        <authorList>
            <person name="Pinto B.J."/>
            <person name="Keating S.E."/>
            <person name="Gamble T."/>
        </authorList>
    </citation>
    <scope>NUCLEOTIDE SEQUENCE</scope>
    <source>
        <strain evidence="1">TG3544</strain>
    </source>
</reference>
<evidence type="ECO:0000313" key="2">
    <source>
        <dbReference type="Proteomes" id="UP000827872"/>
    </source>
</evidence>
<dbReference type="Proteomes" id="UP000827872">
    <property type="component" value="Linkage Group LG04"/>
</dbReference>
<protein>
    <submittedName>
        <fullName evidence="1">Uncharacterized protein</fullName>
    </submittedName>
</protein>
<accession>A0ACB8FM24</accession>
<keyword evidence="2" id="KW-1185">Reference proteome</keyword>
<sequence length="472" mass="52564">MAAGGGSVSARSLARSVAHRLKYYVDVQRKENCFDSSGLIRDEMESCDWNTSPLRLIEWEHGRPLEHDFAKIKLEASLRMYVGSTEECHQKVRKSPEKQKDVEKFIKEMARQDYIPDLKNDGRAKRTQRQSYWQRTPSSLHRAAIPTMSAEEVRRLISSSSKFVVAATSEVFPKVLGTTQGADSTPKRRAARTVPSLDHAGERTLSSTRFHKDEAESCIQERNEEFHTELDQKASEKNGGKKPKTTKKRKKGEDQNMPVGLTNLTKSTGADANVGNHDKDHSGKLLNQILSFHGGDAKAVDEPTGQWQINDLIFGDSWDQQVTYIPPALLGAGEISEEEDGSSAPPQVKRCVPRSLGDETSDEEFTISSASRCSSAKSLASQERRNTNAEQKEEEANAGSSVQMCVPNVTKESTVQRGMFEEHSEKLRSSAEEKGTNKDRGPEYLSAALKVQVSAEYGIFHPMPNRSDAKQY</sequence>